<comment type="caution">
    <text evidence="1">The sequence shown here is derived from an EMBL/GenBank/DDBJ whole genome shotgun (WGS) entry which is preliminary data.</text>
</comment>
<organism evidence="1">
    <name type="scientific">marine sediment metagenome</name>
    <dbReference type="NCBI Taxonomy" id="412755"/>
    <lineage>
        <taxon>unclassified sequences</taxon>
        <taxon>metagenomes</taxon>
        <taxon>ecological metagenomes</taxon>
    </lineage>
</organism>
<gene>
    <name evidence="1" type="ORF">LCGC14_0413480</name>
</gene>
<evidence type="ECO:0000313" key="1">
    <source>
        <dbReference type="EMBL" id="KKN72211.1"/>
    </source>
</evidence>
<dbReference type="EMBL" id="LAZR01000367">
    <property type="protein sequence ID" value="KKN72211.1"/>
    <property type="molecule type" value="Genomic_DNA"/>
</dbReference>
<proteinExistence type="predicted"/>
<name>A0A0F9VF56_9ZZZZ</name>
<protein>
    <submittedName>
        <fullName evidence="1">Uncharacterized protein</fullName>
    </submittedName>
</protein>
<accession>A0A0F9VF56</accession>
<dbReference type="AlphaFoldDB" id="A0A0F9VF56"/>
<sequence length="119" mass="13164">MPGALRQTNAKVVSTGLGAQEGRGLHCWLHLSWEGTGGSFGGDHWDATDEPVASLPHFIKRVLYTCGVESWEQLPGRFVRIGYDGTRIQCIGHIIEDKWFDPSAEAERSERQRQPTAGS</sequence>
<reference evidence="1" key="1">
    <citation type="journal article" date="2015" name="Nature">
        <title>Complex archaea that bridge the gap between prokaryotes and eukaryotes.</title>
        <authorList>
            <person name="Spang A."/>
            <person name="Saw J.H."/>
            <person name="Jorgensen S.L."/>
            <person name="Zaremba-Niedzwiedzka K."/>
            <person name="Martijn J."/>
            <person name="Lind A.E."/>
            <person name="van Eijk R."/>
            <person name="Schleper C."/>
            <person name="Guy L."/>
            <person name="Ettema T.J."/>
        </authorList>
    </citation>
    <scope>NUCLEOTIDE SEQUENCE</scope>
</reference>